<comment type="cofactor">
    <cofactor evidence="6">
        <name>Zn(2+)</name>
        <dbReference type="ChEBI" id="CHEBI:29105"/>
    </cofactor>
    <text evidence="6">Binds 1 zinc ion per subunit.</text>
</comment>
<keyword evidence="2" id="KW-0479">Metal-binding</keyword>
<organism evidence="8 9">
    <name type="scientific">Marimonas arenosa</name>
    <dbReference type="NCBI Taxonomy" id="1795305"/>
    <lineage>
        <taxon>Bacteria</taxon>
        <taxon>Pseudomonadati</taxon>
        <taxon>Pseudomonadota</taxon>
        <taxon>Alphaproteobacteria</taxon>
        <taxon>Rhodobacterales</taxon>
        <taxon>Paracoccaceae</taxon>
        <taxon>Marimonas</taxon>
    </lineage>
</organism>
<reference evidence="8" key="2">
    <citation type="submission" date="2023-02" db="EMBL/GenBank/DDBJ databases">
        <title>'Rhodoalgimonas zhirmunskyi' gen. nov., isolated from a red alga.</title>
        <authorList>
            <person name="Nedashkovskaya O.I."/>
            <person name="Otstavnykh N.Y."/>
            <person name="Bystritskaya E.P."/>
            <person name="Balabanova L.A."/>
            <person name="Isaeva M.P."/>
        </authorList>
    </citation>
    <scope>NUCLEOTIDE SEQUENCE</scope>
    <source>
        <strain evidence="8">KCTC 52189</strain>
    </source>
</reference>
<dbReference type="PANTHER" id="PTHR22726">
    <property type="entry name" value="METALLOENDOPEPTIDASE OMA1"/>
    <property type="match status" value="1"/>
</dbReference>
<protein>
    <submittedName>
        <fullName evidence="8">M48 family metallopeptidase</fullName>
    </submittedName>
</protein>
<dbReference type="Pfam" id="PF01435">
    <property type="entry name" value="Peptidase_M48"/>
    <property type="match status" value="1"/>
</dbReference>
<dbReference type="RefSeq" id="WP_306735551.1">
    <property type="nucleotide sequence ID" value="NZ_JANHAX010000002.1"/>
</dbReference>
<dbReference type="CDD" id="cd07324">
    <property type="entry name" value="M48C_Oma1-like"/>
    <property type="match status" value="1"/>
</dbReference>
<dbReference type="PANTHER" id="PTHR22726:SF1">
    <property type="entry name" value="METALLOENDOPEPTIDASE OMA1, MITOCHONDRIAL"/>
    <property type="match status" value="1"/>
</dbReference>
<comment type="caution">
    <text evidence="8">The sequence shown here is derived from an EMBL/GenBank/DDBJ whole genome shotgun (WGS) entry which is preliminary data.</text>
</comment>
<dbReference type="Proteomes" id="UP001226762">
    <property type="component" value="Unassembled WGS sequence"/>
</dbReference>
<reference evidence="8" key="1">
    <citation type="submission" date="2022-07" db="EMBL/GenBank/DDBJ databases">
        <authorList>
            <person name="Otstavnykh N."/>
            <person name="Isaeva M."/>
            <person name="Bystritskaya E."/>
        </authorList>
    </citation>
    <scope>NUCLEOTIDE SEQUENCE</scope>
    <source>
        <strain evidence="8">KCTC 52189</strain>
    </source>
</reference>
<keyword evidence="4 6" id="KW-0862">Zinc</keyword>
<keyword evidence="1 6" id="KW-0645">Protease</keyword>
<proteinExistence type="inferred from homology"/>
<evidence type="ECO:0000313" key="8">
    <source>
        <dbReference type="EMBL" id="MDQ2090128.1"/>
    </source>
</evidence>
<keyword evidence="3 6" id="KW-0378">Hydrolase</keyword>
<evidence type="ECO:0000256" key="5">
    <source>
        <dbReference type="ARBA" id="ARBA00023049"/>
    </source>
</evidence>
<evidence type="ECO:0000259" key="7">
    <source>
        <dbReference type="Pfam" id="PF01435"/>
    </source>
</evidence>
<feature type="domain" description="Peptidase M48" evidence="7">
    <location>
        <begin position="69"/>
        <end position="231"/>
    </location>
</feature>
<evidence type="ECO:0000256" key="6">
    <source>
        <dbReference type="RuleBase" id="RU003983"/>
    </source>
</evidence>
<gene>
    <name evidence="8" type="ORF">NO357_09485</name>
</gene>
<dbReference type="EMBL" id="JANHAX010000002">
    <property type="protein sequence ID" value="MDQ2090128.1"/>
    <property type="molecule type" value="Genomic_DNA"/>
</dbReference>
<dbReference type="InterPro" id="IPR001915">
    <property type="entry name" value="Peptidase_M48"/>
</dbReference>
<dbReference type="PROSITE" id="PS51257">
    <property type="entry name" value="PROKAR_LIPOPROTEIN"/>
    <property type="match status" value="1"/>
</dbReference>
<dbReference type="GO" id="GO:0004222">
    <property type="term" value="F:metalloendopeptidase activity"/>
    <property type="evidence" value="ECO:0007669"/>
    <property type="project" value="InterPro"/>
</dbReference>
<keyword evidence="9" id="KW-1185">Reference proteome</keyword>
<evidence type="ECO:0000313" key="9">
    <source>
        <dbReference type="Proteomes" id="UP001226762"/>
    </source>
</evidence>
<sequence length="236" mass="25538">MRGLALVSMLALAGCMTVTQPPPGKTPHEAQSSRLTARMQAQKAARQFVSVVETVEPVAERECRRLAPRSNCDFQIVVDDRQGQPPNALQFEDDSGRPVIAFTLALIAEVQNADELAFVMGHETAHHIAGHLRRQEENAAIGAEAFARLAELTGASPSMVENAQELGAAVGARTYSKEFELEADALGTVITKRAGYDPVIGAAFFTRLPDPGNRFLGTHPPNDRRLETVRRVAGQT</sequence>
<evidence type="ECO:0000256" key="3">
    <source>
        <dbReference type="ARBA" id="ARBA00022801"/>
    </source>
</evidence>
<dbReference type="GO" id="GO:0046872">
    <property type="term" value="F:metal ion binding"/>
    <property type="evidence" value="ECO:0007669"/>
    <property type="project" value="UniProtKB-KW"/>
</dbReference>
<evidence type="ECO:0000256" key="2">
    <source>
        <dbReference type="ARBA" id="ARBA00022723"/>
    </source>
</evidence>
<evidence type="ECO:0000256" key="4">
    <source>
        <dbReference type="ARBA" id="ARBA00022833"/>
    </source>
</evidence>
<dbReference type="AlphaFoldDB" id="A0AAE3WCT0"/>
<comment type="similarity">
    <text evidence="6">Belongs to the peptidase M48 family.</text>
</comment>
<evidence type="ECO:0000256" key="1">
    <source>
        <dbReference type="ARBA" id="ARBA00022670"/>
    </source>
</evidence>
<dbReference type="GO" id="GO:0016020">
    <property type="term" value="C:membrane"/>
    <property type="evidence" value="ECO:0007669"/>
    <property type="project" value="TreeGrafter"/>
</dbReference>
<dbReference type="Gene3D" id="3.30.2010.10">
    <property type="entry name" value="Metalloproteases ('zincins'), catalytic domain"/>
    <property type="match status" value="1"/>
</dbReference>
<accession>A0AAE3WCT0</accession>
<dbReference type="InterPro" id="IPR051156">
    <property type="entry name" value="Mito/Outer_Membr_Metalloprot"/>
</dbReference>
<name>A0AAE3WCT0_9RHOB</name>
<dbReference type="GO" id="GO:0051603">
    <property type="term" value="P:proteolysis involved in protein catabolic process"/>
    <property type="evidence" value="ECO:0007669"/>
    <property type="project" value="TreeGrafter"/>
</dbReference>
<keyword evidence="5 6" id="KW-0482">Metalloprotease</keyword>